<evidence type="ECO:0000313" key="3">
    <source>
        <dbReference type="Proteomes" id="UP000602284"/>
    </source>
</evidence>
<evidence type="ECO:0000313" key="2">
    <source>
        <dbReference type="EMBL" id="MBL0389262.1"/>
    </source>
</evidence>
<keyword evidence="2" id="KW-0378">Hydrolase</keyword>
<accession>A0ABS1JG96</accession>
<feature type="transmembrane region" description="Helical" evidence="1">
    <location>
        <begin position="160"/>
        <end position="178"/>
    </location>
</feature>
<feature type="transmembrane region" description="Helical" evidence="1">
    <location>
        <begin position="70"/>
        <end position="89"/>
    </location>
</feature>
<proteinExistence type="predicted"/>
<dbReference type="InterPro" id="IPR053170">
    <property type="entry name" value="Transcription_regulator"/>
</dbReference>
<protein>
    <submittedName>
        <fullName evidence="2">Metal-dependent hydrolase</fullName>
    </submittedName>
</protein>
<keyword evidence="3" id="KW-1185">Reference proteome</keyword>
<keyword evidence="1" id="KW-0472">Membrane</keyword>
<keyword evidence="1" id="KW-0812">Transmembrane</keyword>
<dbReference type="EMBL" id="JAEQNB010000010">
    <property type="protein sequence ID" value="MBL0389262.1"/>
    <property type="molecule type" value="Genomic_DNA"/>
</dbReference>
<dbReference type="PANTHER" id="PTHR40031:SF1">
    <property type="entry name" value="MEMBRANE-BOUND METAL-DEPENDENT HYDROLASE"/>
    <property type="match status" value="1"/>
</dbReference>
<dbReference type="InterPro" id="IPR007404">
    <property type="entry name" value="YdjM-like"/>
</dbReference>
<name>A0ABS1JG96_9BACL</name>
<feature type="transmembrane region" description="Helical" evidence="1">
    <location>
        <begin position="95"/>
        <end position="121"/>
    </location>
</feature>
<dbReference type="Proteomes" id="UP000602284">
    <property type="component" value="Unassembled WGS sequence"/>
</dbReference>
<keyword evidence="1" id="KW-1133">Transmembrane helix</keyword>
<dbReference type="RefSeq" id="WP_201638265.1">
    <property type="nucleotide sequence ID" value="NZ_JAEQNB010000010.1"/>
</dbReference>
<organism evidence="2 3">
    <name type="scientific">Tumebacillus amylolyticus</name>
    <dbReference type="NCBI Taxonomy" id="2801339"/>
    <lineage>
        <taxon>Bacteria</taxon>
        <taxon>Bacillati</taxon>
        <taxon>Bacillota</taxon>
        <taxon>Bacilli</taxon>
        <taxon>Bacillales</taxon>
        <taxon>Alicyclobacillaceae</taxon>
        <taxon>Tumebacillus</taxon>
    </lineage>
</organism>
<dbReference type="PANTHER" id="PTHR40031">
    <property type="entry name" value="HYPOTHETICAL MEMBRANE SPANNING PROTEIN"/>
    <property type="match status" value="1"/>
</dbReference>
<reference evidence="2 3" key="1">
    <citation type="submission" date="2021-01" db="EMBL/GenBank/DDBJ databases">
        <title>Tumebacillus sp. strain ITR2 16S ribosomal RNA gene Genome sequencing and assembly.</title>
        <authorList>
            <person name="Kang M."/>
        </authorList>
    </citation>
    <scope>NUCLEOTIDE SEQUENCE [LARGE SCALE GENOMIC DNA]</scope>
    <source>
        <strain evidence="2 3">ITR2</strain>
    </source>
</reference>
<gene>
    <name evidence="2" type="ORF">JJB07_21975</name>
</gene>
<comment type="caution">
    <text evidence="2">The sequence shown here is derived from an EMBL/GenBank/DDBJ whole genome shotgun (WGS) entry which is preliminary data.</text>
</comment>
<sequence length="333" mass="38014">MDNITHALHGLALYALASTDPTLAQDPTAQSAVIWATALGSQAPDFDFVIRMLRGEVAYLRHHRGITHSIPAWFLWPTLFALLLMPFFPGHFGLIWFWSFTGVLVHVGMDLLTTYGTVAFWPLTGKRIGWDILAIVDLVLWAIGAWGIYLWSQESTPQEVLAYTMIPTFVYLVLRVLIQLNLRGKVRRKFAGESIQRMSVIPTLGLLRWKLVVDTVRGFHVGTAHLTKGILVESSFDRNRHLDIQPTWLQAAEAQSEIYRVFKWFARHLHIEAHPEEDGGVRLDVADLAYRVRDRMAFTAHVVLDRDGHMVQEYLGDKRIKKKSKNDKKTHDV</sequence>
<dbReference type="GO" id="GO:0016787">
    <property type="term" value="F:hydrolase activity"/>
    <property type="evidence" value="ECO:0007669"/>
    <property type="project" value="UniProtKB-KW"/>
</dbReference>
<feature type="transmembrane region" description="Helical" evidence="1">
    <location>
        <begin position="128"/>
        <end position="148"/>
    </location>
</feature>
<evidence type="ECO:0000256" key="1">
    <source>
        <dbReference type="SAM" id="Phobius"/>
    </source>
</evidence>
<dbReference type="Pfam" id="PF04307">
    <property type="entry name" value="YdjM"/>
    <property type="match status" value="1"/>
</dbReference>